<evidence type="ECO:0000313" key="2">
    <source>
        <dbReference type="EMBL" id="TPD59018.1"/>
    </source>
</evidence>
<dbReference type="InterPro" id="IPR052164">
    <property type="entry name" value="Anthracycline_SecMetBiosynth"/>
</dbReference>
<evidence type="ECO:0000313" key="3">
    <source>
        <dbReference type="Proteomes" id="UP000319148"/>
    </source>
</evidence>
<protein>
    <submittedName>
        <fullName evidence="2">VOC family protein</fullName>
    </submittedName>
</protein>
<dbReference type="Proteomes" id="UP000319148">
    <property type="component" value="Unassembled WGS sequence"/>
</dbReference>
<proteinExistence type="predicted"/>
<name>A0A501PFU9_9PROT</name>
<dbReference type="EMBL" id="VFIY01000015">
    <property type="protein sequence ID" value="TPD59018.1"/>
    <property type="molecule type" value="Genomic_DNA"/>
</dbReference>
<dbReference type="RefSeq" id="WP_139941237.1">
    <property type="nucleotide sequence ID" value="NZ_JBHSYP010000002.1"/>
</dbReference>
<dbReference type="AlphaFoldDB" id="A0A501PFU9"/>
<dbReference type="PANTHER" id="PTHR33993:SF1">
    <property type="entry name" value="GLYOXALASE FAMILY PROTEIN"/>
    <property type="match status" value="1"/>
</dbReference>
<keyword evidence="3" id="KW-1185">Reference proteome</keyword>
<dbReference type="InterPro" id="IPR029068">
    <property type="entry name" value="Glyas_Bleomycin-R_OHBP_Dase"/>
</dbReference>
<dbReference type="PANTHER" id="PTHR33993">
    <property type="entry name" value="GLYOXALASE-RELATED"/>
    <property type="match status" value="1"/>
</dbReference>
<dbReference type="InterPro" id="IPR037523">
    <property type="entry name" value="VOC_core"/>
</dbReference>
<evidence type="ECO:0000259" key="1">
    <source>
        <dbReference type="PROSITE" id="PS51819"/>
    </source>
</evidence>
<accession>A0A501PFU9</accession>
<feature type="domain" description="VOC" evidence="1">
    <location>
        <begin position="6"/>
        <end position="115"/>
    </location>
</feature>
<dbReference type="PROSITE" id="PS51819">
    <property type="entry name" value="VOC"/>
    <property type="match status" value="1"/>
</dbReference>
<dbReference type="OrthoDB" id="9798430at2"/>
<dbReference type="SUPFAM" id="SSF54593">
    <property type="entry name" value="Glyoxalase/Bleomycin resistance protein/Dihydroxybiphenyl dioxygenase"/>
    <property type="match status" value="1"/>
</dbReference>
<sequence>MPVHNTINYIEFPMTDRDATMDFYSTAFAWSFTKWGDDYLSFEGAGIDGGFNGTGSAKVCDPGVLAVLYSGDLAQTRQAVLDAGGKILQEPFEFPGGRRFHFQDPNGNELAVWSEQ</sequence>
<dbReference type="InterPro" id="IPR004360">
    <property type="entry name" value="Glyas_Fos-R_dOase_dom"/>
</dbReference>
<dbReference type="CDD" id="cd07247">
    <property type="entry name" value="SgaA_N_like"/>
    <property type="match status" value="1"/>
</dbReference>
<comment type="caution">
    <text evidence="2">The sequence shown here is derived from an EMBL/GenBank/DDBJ whole genome shotgun (WGS) entry which is preliminary data.</text>
</comment>
<organism evidence="2 3">
    <name type="scientific">Emcibacter nanhaiensis</name>
    <dbReference type="NCBI Taxonomy" id="1505037"/>
    <lineage>
        <taxon>Bacteria</taxon>
        <taxon>Pseudomonadati</taxon>
        <taxon>Pseudomonadota</taxon>
        <taxon>Alphaproteobacteria</taxon>
        <taxon>Emcibacterales</taxon>
        <taxon>Emcibacteraceae</taxon>
        <taxon>Emcibacter</taxon>
    </lineage>
</organism>
<gene>
    <name evidence="2" type="ORF">FIV46_12335</name>
</gene>
<reference evidence="3" key="1">
    <citation type="submission" date="2019-06" db="EMBL/GenBank/DDBJ databases">
        <title>The complete genome of Emcibacter congregatus ZYLT.</title>
        <authorList>
            <person name="Zhao Z."/>
        </authorList>
    </citation>
    <scope>NUCLEOTIDE SEQUENCE [LARGE SCALE GENOMIC DNA]</scope>
    <source>
        <strain evidence="3">MCCC 1A06723</strain>
    </source>
</reference>
<dbReference type="Gene3D" id="3.10.180.10">
    <property type="entry name" value="2,3-Dihydroxybiphenyl 1,2-Dioxygenase, domain 1"/>
    <property type="match status" value="1"/>
</dbReference>
<dbReference type="Pfam" id="PF00903">
    <property type="entry name" value="Glyoxalase"/>
    <property type="match status" value="1"/>
</dbReference>